<proteinExistence type="predicted"/>
<dbReference type="PANTHER" id="PTHR33889:SF7">
    <property type="entry name" value="OS04G0681850 PROTEIN"/>
    <property type="match status" value="1"/>
</dbReference>
<comment type="caution">
    <text evidence="2">The sequence shown here is derived from an EMBL/GenBank/DDBJ whole genome shotgun (WGS) entry which is preliminary data.</text>
</comment>
<dbReference type="EMBL" id="QXFT01000033">
    <property type="protein sequence ID" value="KAE9358493.1"/>
    <property type="molecule type" value="Genomic_DNA"/>
</dbReference>
<gene>
    <name evidence="1" type="ORF">PR002_g1943</name>
    <name evidence="2" type="ORF">PR003_g1249</name>
</gene>
<dbReference type="Proteomes" id="UP000435112">
    <property type="component" value="Unassembled WGS sequence"/>
</dbReference>
<evidence type="ECO:0000313" key="2">
    <source>
        <dbReference type="EMBL" id="KAE9358493.1"/>
    </source>
</evidence>
<sequence>MTRTLGATPKIRVAVVVFLTTLSIWALWEDPEVLVQSRNPYSQHAARLSPDEVAERVAAVPLYQRQTLRALEAASGIPKSTLQRHCKSKVIRRYICRVKPTLSDAHKL</sequence>
<dbReference type="AlphaFoldDB" id="A0A6A4G7H0"/>
<organism evidence="2 3">
    <name type="scientific">Phytophthora rubi</name>
    <dbReference type="NCBI Taxonomy" id="129364"/>
    <lineage>
        <taxon>Eukaryota</taxon>
        <taxon>Sar</taxon>
        <taxon>Stramenopiles</taxon>
        <taxon>Oomycota</taxon>
        <taxon>Peronosporomycetes</taxon>
        <taxon>Peronosporales</taxon>
        <taxon>Peronosporaceae</taxon>
        <taxon>Phytophthora</taxon>
    </lineage>
</organism>
<evidence type="ECO:0000313" key="4">
    <source>
        <dbReference type="Proteomes" id="UP000435112"/>
    </source>
</evidence>
<dbReference type="PANTHER" id="PTHR33889">
    <property type="entry name" value="OS04G0681850 PROTEIN"/>
    <property type="match status" value="1"/>
</dbReference>
<evidence type="ECO:0000313" key="3">
    <source>
        <dbReference type="Proteomes" id="UP000434957"/>
    </source>
</evidence>
<keyword evidence="3" id="KW-1185">Reference proteome</keyword>
<accession>A0A6A4G7H0</accession>
<reference evidence="2 3" key="1">
    <citation type="submission" date="2018-08" db="EMBL/GenBank/DDBJ databases">
        <title>Genomic investigation of the strawberry pathogen Phytophthora fragariae indicates pathogenicity is determined by transcriptional variation in three key races.</title>
        <authorList>
            <person name="Adams T.M."/>
            <person name="Armitage A.D."/>
            <person name="Sobczyk M.K."/>
            <person name="Bates H.J."/>
            <person name="Dunwell J.M."/>
            <person name="Nellist C.F."/>
            <person name="Harrison R.J."/>
        </authorList>
    </citation>
    <scope>NUCLEOTIDE SEQUENCE [LARGE SCALE GENOMIC DNA]</scope>
    <source>
        <strain evidence="1 4">SCRP324</strain>
        <strain evidence="2 3">SCRP333</strain>
    </source>
</reference>
<dbReference type="OrthoDB" id="123483at2759"/>
<dbReference type="EMBL" id="QXFU01000061">
    <property type="protein sequence ID" value="KAE9045940.1"/>
    <property type="molecule type" value="Genomic_DNA"/>
</dbReference>
<protein>
    <submittedName>
        <fullName evidence="2">Uncharacterized protein</fullName>
    </submittedName>
</protein>
<name>A0A6A4G7H0_9STRA</name>
<dbReference type="Proteomes" id="UP000434957">
    <property type="component" value="Unassembled WGS sequence"/>
</dbReference>
<evidence type="ECO:0000313" key="1">
    <source>
        <dbReference type="EMBL" id="KAE9045940.1"/>
    </source>
</evidence>